<organism evidence="3">
    <name type="scientific">Ralstonia solanacearum</name>
    <name type="common">Pseudomonas solanacearum</name>
    <dbReference type="NCBI Taxonomy" id="305"/>
    <lineage>
        <taxon>Bacteria</taxon>
        <taxon>Pseudomonadati</taxon>
        <taxon>Pseudomonadota</taxon>
        <taxon>Betaproteobacteria</taxon>
        <taxon>Burkholderiales</taxon>
        <taxon>Burkholderiaceae</taxon>
        <taxon>Ralstonia</taxon>
        <taxon>Ralstonia solanacearum species complex</taxon>
    </lineage>
</organism>
<evidence type="ECO:0000259" key="2">
    <source>
        <dbReference type="Pfam" id="PF13392"/>
    </source>
</evidence>
<reference evidence="3" key="1">
    <citation type="submission" date="2021-10" db="EMBL/GenBank/DDBJ databases">
        <title>Complete genome sequences of five Ralstonia solancearum strains isolated from sunflower.</title>
        <authorList>
            <person name="She X."/>
            <person name="He Z."/>
        </authorList>
    </citation>
    <scope>NUCLEOTIDE SEQUENCE</scope>
    <source>
        <strain evidence="3">RS638</strain>
    </source>
</reference>
<dbReference type="InterPro" id="IPR044925">
    <property type="entry name" value="His-Me_finger_sf"/>
</dbReference>
<dbReference type="CDD" id="cd00569">
    <property type="entry name" value="HTH_Hin_like"/>
    <property type="match status" value="1"/>
</dbReference>
<keyword evidence="3" id="KW-0540">Nuclease</keyword>
<sequence length="183" mass="20883">MSGLSIMDAEPIRFGPRSRQPLISRFARYVQVSPEGCWLWTGSKNACGYGVLGRGRRGEGLIRAHRLAYQLFHGIVLERSQHVLHRCDTPACVNPEHLFIGTQQDNMRDMRSKGRAVPPPRHVGIANHKAKLDENKVRQIFAMRRAGNTKYQIAQRMGVSRATVYSILNRFTWRHVDVADYLC</sequence>
<dbReference type="GO" id="GO:0004519">
    <property type="term" value="F:endonuclease activity"/>
    <property type="evidence" value="ECO:0007669"/>
    <property type="project" value="UniProtKB-KW"/>
</dbReference>
<proteinExistence type="predicted"/>
<accession>A0ABY6NCX4</accession>
<dbReference type="SUPFAM" id="SSF54060">
    <property type="entry name" value="His-Me finger endonucleases"/>
    <property type="match status" value="1"/>
</dbReference>
<evidence type="ECO:0000313" key="3">
    <source>
        <dbReference type="EMBL" id="UZF15155.1"/>
    </source>
</evidence>
<dbReference type="Gene3D" id="3.90.75.10">
    <property type="entry name" value="Homing Intron 3 (I-ppo) Encoded Endonuclease, Chain A"/>
    <property type="match status" value="1"/>
</dbReference>
<feature type="domain" description="Resolvase HTH" evidence="1">
    <location>
        <begin position="128"/>
        <end position="169"/>
    </location>
</feature>
<protein>
    <submittedName>
        <fullName evidence="3">HNH endonuclease</fullName>
    </submittedName>
</protein>
<feature type="domain" description="HNH nuclease" evidence="2">
    <location>
        <begin position="64"/>
        <end position="108"/>
    </location>
</feature>
<dbReference type="EMBL" id="CP085043">
    <property type="protein sequence ID" value="UZF15155.1"/>
    <property type="molecule type" value="Genomic_DNA"/>
</dbReference>
<dbReference type="InterPro" id="IPR006120">
    <property type="entry name" value="Resolvase_HTH_dom"/>
</dbReference>
<dbReference type="InterPro" id="IPR003615">
    <property type="entry name" value="HNH_nuc"/>
</dbReference>
<gene>
    <name evidence="3" type="ORF">LH706_01385</name>
</gene>
<dbReference type="InterPro" id="IPR044930">
    <property type="entry name" value="Homing_endonuclease_His-Me"/>
</dbReference>
<name>A0ABY6NCX4_RALSL</name>
<evidence type="ECO:0000259" key="1">
    <source>
        <dbReference type="Pfam" id="PF02796"/>
    </source>
</evidence>
<dbReference type="Pfam" id="PF13392">
    <property type="entry name" value="HNH_3"/>
    <property type="match status" value="1"/>
</dbReference>
<keyword evidence="3" id="KW-0255">Endonuclease</keyword>
<dbReference type="Pfam" id="PF02796">
    <property type="entry name" value="HTH_7"/>
    <property type="match status" value="1"/>
</dbReference>
<keyword evidence="3" id="KW-0378">Hydrolase</keyword>